<evidence type="ECO:0000259" key="2">
    <source>
        <dbReference type="PROSITE" id="PS50878"/>
    </source>
</evidence>
<keyword evidence="4" id="KW-1185">Reference proteome</keyword>
<feature type="domain" description="Reverse transcriptase" evidence="2">
    <location>
        <begin position="263"/>
        <end position="539"/>
    </location>
</feature>
<dbReference type="PROSITE" id="PS50878">
    <property type="entry name" value="RT_POL"/>
    <property type="match status" value="1"/>
</dbReference>
<gene>
    <name evidence="3" type="ORF">U9M48_040033</name>
</gene>
<dbReference type="InterPro" id="IPR000477">
    <property type="entry name" value="RT_dom"/>
</dbReference>
<sequence length="1044" mass="117872">MRLLPLLPRGGDSSWTRFPDAVLQIAASSVSDHCPLVLGLKVCPRGKRRFLFKSFWPKLPGFEGAVKQNWEAPVSSSYAVERLSIKFQRLTKGLQKWSQRKVGNVKTQLAMAKEVLHQLEIARDSRALSPLRKKLKLHCLRLASLELYFHQQARYRKNFIATFRVQDILVISQEEKQEVAFVFFSNLLGTAEERTFSFNLPAFHDRHLDLSHLEELFSAEEVWATIREMPIDKAPGPDGFTGRFYRSCWGIIGGDVLLALNAIHRGHVFNFRLLNSAFITLIPKKEDASEVKDYRPISLIHSFAKLVTKILANRLAPHLPELVSSNQTAFIRGRSIQDNFLLVQQLARALHRSKQPHVLLKLDMTKAFDSVSWSFLLEVLQHLGFGRKWCNLISLLLSTASTQVLINGQPGQYISHLRGLRQGDPLSPMLFILVMDVLNSLVSVAGQRNLLQPIHGNHNPHRISLYADDVVLFVRPTIDDLQMVKELLECFGHVSGLRCNLSKSAATPIQCSEEDIALVSTELSCAVANFPCTYLGIPLTIHKPSKSVLLPLVDKVANKLPGWKAPLLNRAGRLVVVKAVLTTTLIHIMTALDLPKWMIKAIDKLRRGFLWKGQEQARGGSCLVSWAKVQRPLQFGGLGVLDLERTGWALRIRWLWFQKTDPSRPWAGVQISIPKKASALFTAAVDFIIGNGRTTKFWTDRWVQGKTLAELVPNLFNAIPKRAVQRRTVSQAIDNRNWVSDIKGALTVQVLSEYLMVWDLVDELELQPGIPDQLRWKLSSSGDYSCKSAYEFMFTGTVKRSSWKRIWRSWAPMNCRFFMWLAANNKCWTSDRLAKRELPHQPACPFCDQAEETINHVLATSRSLDKNLRKGFNSLVVLVAWMSWKHRNACVFDGTQPQVQAVLSQIAAEGHLWCLAGATGLRDLLLRSALVPQPSSLPLSRLYLAIFPAPFIPNDLRFITSGIMSEGSFPMTSAANNLTRVDTRPSECDFPPPPRSDQSDDGEIERQAAAAVRLQVAARWLLSEVRVWALCKERMAKEHSLQHT</sequence>
<feature type="region of interest" description="Disordered" evidence="1">
    <location>
        <begin position="982"/>
        <end position="1004"/>
    </location>
</feature>
<evidence type="ECO:0000256" key="1">
    <source>
        <dbReference type="SAM" id="MobiDB-lite"/>
    </source>
</evidence>
<evidence type="ECO:0000313" key="3">
    <source>
        <dbReference type="EMBL" id="WVZ94096.1"/>
    </source>
</evidence>
<dbReference type="InterPro" id="IPR043502">
    <property type="entry name" value="DNA/RNA_pol_sf"/>
</dbReference>
<protein>
    <recommendedName>
        <fullName evidence="2">Reverse transcriptase domain-containing protein</fullName>
    </recommendedName>
</protein>
<dbReference type="SUPFAM" id="SSF56672">
    <property type="entry name" value="DNA/RNA polymerases"/>
    <property type="match status" value="1"/>
</dbReference>
<name>A0AAQ3UL91_PASNO</name>
<dbReference type="Pfam" id="PF00078">
    <property type="entry name" value="RVT_1"/>
    <property type="match status" value="1"/>
</dbReference>
<proteinExistence type="predicted"/>
<dbReference type="EMBL" id="CP144753">
    <property type="protein sequence ID" value="WVZ94096.1"/>
    <property type="molecule type" value="Genomic_DNA"/>
</dbReference>
<dbReference type="PANTHER" id="PTHR19446">
    <property type="entry name" value="REVERSE TRANSCRIPTASES"/>
    <property type="match status" value="1"/>
</dbReference>
<dbReference type="Pfam" id="PF13966">
    <property type="entry name" value="zf-RVT"/>
    <property type="match status" value="1"/>
</dbReference>
<organism evidence="3 4">
    <name type="scientific">Paspalum notatum var. saurae</name>
    <dbReference type="NCBI Taxonomy" id="547442"/>
    <lineage>
        <taxon>Eukaryota</taxon>
        <taxon>Viridiplantae</taxon>
        <taxon>Streptophyta</taxon>
        <taxon>Embryophyta</taxon>
        <taxon>Tracheophyta</taxon>
        <taxon>Spermatophyta</taxon>
        <taxon>Magnoliopsida</taxon>
        <taxon>Liliopsida</taxon>
        <taxon>Poales</taxon>
        <taxon>Poaceae</taxon>
        <taxon>PACMAD clade</taxon>
        <taxon>Panicoideae</taxon>
        <taxon>Andropogonodae</taxon>
        <taxon>Paspaleae</taxon>
        <taxon>Paspalinae</taxon>
        <taxon>Paspalum</taxon>
    </lineage>
</organism>
<evidence type="ECO:0000313" key="4">
    <source>
        <dbReference type="Proteomes" id="UP001341281"/>
    </source>
</evidence>
<accession>A0AAQ3UL91</accession>
<dbReference type="Proteomes" id="UP001341281">
    <property type="component" value="Chromosome 09"/>
</dbReference>
<dbReference type="CDD" id="cd01650">
    <property type="entry name" value="RT_nLTR_like"/>
    <property type="match status" value="1"/>
</dbReference>
<reference evidence="3 4" key="1">
    <citation type="submission" date="2024-02" db="EMBL/GenBank/DDBJ databases">
        <title>High-quality chromosome-scale genome assembly of Pensacola bahiagrass (Paspalum notatum Flugge var. saurae).</title>
        <authorList>
            <person name="Vega J.M."/>
            <person name="Podio M."/>
            <person name="Orjuela J."/>
            <person name="Siena L.A."/>
            <person name="Pessino S.C."/>
            <person name="Combes M.C."/>
            <person name="Mariac C."/>
            <person name="Albertini E."/>
            <person name="Pupilli F."/>
            <person name="Ortiz J.P.A."/>
            <person name="Leblanc O."/>
        </authorList>
    </citation>
    <scope>NUCLEOTIDE SEQUENCE [LARGE SCALE GENOMIC DNA]</scope>
    <source>
        <strain evidence="3">R1</strain>
        <tissue evidence="3">Leaf</tissue>
    </source>
</reference>
<dbReference type="InterPro" id="IPR026960">
    <property type="entry name" value="RVT-Znf"/>
</dbReference>
<dbReference type="AlphaFoldDB" id="A0AAQ3UL91"/>